<evidence type="ECO:0000256" key="2">
    <source>
        <dbReference type="SAM" id="MobiDB-lite"/>
    </source>
</evidence>
<dbReference type="InterPro" id="IPR053178">
    <property type="entry name" value="Osmoadaptation_assoc"/>
</dbReference>
<dbReference type="STRING" id="356882.A0A423X8M1"/>
<protein>
    <recommendedName>
        <fullName evidence="5">Zn(2)-C6 fungal-type domain-containing protein</fullName>
    </recommendedName>
</protein>
<accession>A0A423X8M1</accession>
<organism evidence="3 4">
    <name type="scientific">Cytospora schulzeri</name>
    <dbReference type="NCBI Taxonomy" id="448051"/>
    <lineage>
        <taxon>Eukaryota</taxon>
        <taxon>Fungi</taxon>
        <taxon>Dikarya</taxon>
        <taxon>Ascomycota</taxon>
        <taxon>Pezizomycotina</taxon>
        <taxon>Sordariomycetes</taxon>
        <taxon>Sordariomycetidae</taxon>
        <taxon>Diaporthales</taxon>
        <taxon>Cytosporaceae</taxon>
        <taxon>Cytospora</taxon>
    </lineage>
</organism>
<dbReference type="AlphaFoldDB" id="A0A423X8M1"/>
<evidence type="ECO:0000256" key="1">
    <source>
        <dbReference type="ARBA" id="ARBA00023242"/>
    </source>
</evidence>
<keyword evidence="4" id="KW-1185">Reference proteome</keyword>
<dbReference type="PANTHER" id="PTHR38111:SF5">
    <property type="entry name" value="TRANSCRIPTION FACTOR DOMAIN-CONTAINING PROTEIN"/>
    <property type="match status" value="1"/>
</dbReference>
<name>A0A423X8M1_9PEZI</name>
<keyword evidence="1" id="KW-0539">Nucleus</keyword>
<dbReference type="Pfam" id="PF11951">
    <property type="entry name" value="Fungal_trans_2"/>
    <property type="match status" value="1"/>
</dbReference>
<comment type="caution">
    <text evidence="3">The sequence shown here is derived from an EMBL/GenBank/DDBJ whole genome shotgun (WGS) entry which is preliminary data.</text>
</comment>
<feature type="region of interest" description="Disordered" evidence="2">
    <location>
        <begin position="50"/>
        <end position="78"/>
    </location>
</feature>
<dbReference type="Proteomes" id="UP000283895">
    <property type="component" value="Unassembled WGS sequence"/>
</dbReference>
<evidence type="ECO:0000313" key="4">
    <source>
        <dbReference type="Proteomes" id="UP000283895"/>
    </source>
</evidence>
<dbReference type="EMBL" id="LKEA01000001">
    <property type="protein sequence ID" value="ROW12312.1"/>
    <property type="molecule type" value="Genomic_DNA"/>
</dbReference>
<gene>
    <name evidence="3" type="ORF">VMCG_00464</name>
</gene>
<dbReference type="InterPro" id="IPR021858">
    <property type="entry name" value="Fun_TF"/>
</dbReference>
<evidence type="ECO:0000313" key="3">
    <source>
        <dbReference type="EMBL" id="ROW12312.1"/>
    </source>
</evidence>
<dbReference type="PANTHER" id="PTHR38111">
    <property type="entry name" value="ZN(2)-C6 FUNGAL-TYPE DOMAIN-CONTAINING PROTEIN-RELATED"/>
    <property type="match status" value="1"/>
</dbReference>
<sequence>MKLNAARGFLATGLRPTATACSNCIKYGAECPGYEKGLKFVAGKHAVRSRGQNQRRSYETQLDFSSAPATGSTLSTKEGASRSRVLTWQTFSQATRDVTSNHQGALGIPASLREPVLPFVYNMMGELFVYHPREDVMYSAPWFTSLLDHLGRSPVLDTAMCAFMLQLVGMSKDDKGEISRSRDLYGQSLRSLQRALNHPVAWKSTETLAATMICCQLELFAGTLDPLSWMMHAVGVSKLIQHRGRRSFSTPFEKALLRGCRPLLITQCLFYGDDCFLDQPQWQKLSATLSLGAIGDEEGNEGTLKPSGAVDLSWSGYHDRYYMLLAKVPPVTRIAYDLREDRKHGIAPDPSQVELLAQQAGRLRSEYHAWYDGAVSSGAITPPVEVLSQDPNSPFITVLKFSNPWIGSVFMGYWATMLILQEALNECQVGQERPHDESNQELARKILQSLEHVGRGIMGPFRVGYALRIAYEFADLPLQMWVESALEGYSQQYAAMSPETYPRLHGKSGPQLFNDAGGARTGL</sequence>
<reference evidence="3 4" key="1">
    <citation type="submission" date="2015-09" db="EMBL/GenBank/DDBJ databases">
        <title>Host preference determinants of Valsa canker pathogens revealed by comparative genomics.</title>
        <authorList>
            <person name="Yin Z."/>
            <person name="Huang L."/>
        </authorList>
    </citation>
    <scope>NUCLEOTIDE SEQUENCE [LARGE SCALE GENOMIC DNA]</scope>
    <source>
        <strain evidence="3 4">03-1</strain>
    </source>
</reference>
<dbReference type="OrthoDB" id="3525185at2759"/>
<proteinExistence type="predicted"/>
<evidence type="ECO:0008006" key="5">
    <source>
        <dbReference type="Google" id="ProtNLM"/>
    </source>
</evidence>